<keyword evidence="4" id="KW-1185">Reference proteome</keyword>
<sequence>MFPTHHMYPNPNTWKPPPSSLPSVSPQASGRTATPPPSTLSNHKMPSKPLLSSSSKTLPCSPSSPGVIHYPSPPLVEWNEYITVQSALQSFEDRFEEFMREQSRLLGEVYRGFVGHEKALKKLGRRVEVLEERVEGLNIREKVEGKGEIGSGKGKERRVGRFVVVEGKERDHVEGLELNSDHEPAPQVLPSPVTKHASTPNKPKSDEQAWEEFLGFGYSTRNADLRPQHGYRRLASRLTADTGSSTAQAGTEKADLADDSGTPQEVKRLRSGHSPAPQVLPPSDGSGNLSVMEMLDQLGEELMGFERERKGRDEGRGNGKVG</sequence>
<feature type="region of interest" description="Disordered" evidence="2">
    <location>
        <begin position="1"/>
        <end position="66"/>
    </location>
</feature>
<feature type="region of interest" description="Disordered" evidence="2">
    <location>
        <begin position="173"/>
        <end position="206"/>
    </location>
</feature>
<reference evidence="3" key="1">
    <citation type="submission" date="2022-06" db="EMBL/GenBank/DDBJ databases">
        <title>Complete genome sequences of two strains of the flax pathogen Septoria linicola.</title>
        <authorList>
            <person name="Lapalu N."/>
            <person name="Simon A."/>
            <person name="Demenou B."/>
            <person name="Paumier D."/>
            <person name="Guillot M.-P."/>
            <person name="Gout L."/>
            <person name="Valade R."/>
        </authorList>
    </citation>
    <scope>NUCLEOTIDE SEQUENCE</scope>
    <source>
        <strain evidence="3">SE15195</strain>
    </source>
</reference>
<feature type="coiled-coil region" evidence="1">
    <location>
        <begin position="113"/>
        <end position="140"/>
    </location>
</feature>
<protein>
    <submittedName>
        <fullName evidence="3">Uncharacterized protein</fullName>
    </submittedName>
</protein>
<accession>A0A9Q9AT50</accession>
<feature type="compositionally biased region" description="Basic and acidic residues" evidence="2">
    <location>
        <begin position="173"/>
        <end position="184"/>
    </location>
</feature>
<dbReference type="EMBL" id="CP099420">
    <property type="protein sequence ID" value="USW51537.1"/>
    <property type="molecule type" value="Genomic_DNA"/>
</dbReference>
<proteinExistence type="predicted"/>
<gene>
    <name evidence="3" type="ORF">Slin15195_G048560</name>
</gene>
<dbReference type="AlphaFoldDB" id="A0A9Q9AT50"/>
<dbReference type="Proteomes" id="UP001056384">
    <property type="component" value="Chromosome 3"/>
</dbReference>
<keyword evidence="1" id="KW-0175">Coiled coil</keyword>
<organism evidence="3 4">
    <name type="scientific">Septoria linicola</name>
    <dbReference type="NCBI Taxonomy" id="215465"/>
    <lineage>
        <taxon>Eukaryota</taxon>
        <taxon>Fungi</taxon>
        <taxon>Dikarya</taxon>
        <taxon>Ascomycota</taxon>
        <taxon>Pezizomycotina</taxon>
        <taxon>Dothideomycetes</taxon>
        <taxon>Dothideomycetidae</taxon>
        <taxon>Mycosphaerellales</taxon>
        <taxon>Mycosphaerellaceae</taxon>
        <taxon>Septoria</taxon>
    </lineage>
</organism>
<evidence type="ECO:0000256" key="1">
    <source>
        <dbReference type="SAM" id="Coils"/>
    </source>
</evidence>
<feature type="compositionally biased region" description="Basic and acidic residues" evidence="2">
    <location>
        <begin position="304"/>
        <end position="322"/>
    </location>
</feature>
<evidence type="ECO:0000313" key="4">
    <source>
        <dbReference type="Proteomes" id="UP001056384"/>
    </source>
</evidence>
<evidence type="ECO:0000313" key="3">
    <source>
        <dbReference type="EMBL" id="USW51537.1"/>
    </source>
</evidence>
<name>A0A9Q9AT50_9PEZI</name>
<feature type="region of interest" description="Disordered" evidence="2">
    <location>
        <begin position="237"/>
        <end position="322"/>
    </location>
</feature>
<evidence type="ECO:0000256" key="2">
    <source>
        <dbReference type="SAM" id="MobiDB-lite"/>
    </source>
</evidence>
<feature type="compositionally biased region" description="Polar residues" evidence="2">
    <location>
        <begin position="239"/>
        <end position="249"/>
    </location>
</feature>
<feature type="compositionally biased region" description="Low complexity" evidence="2">
    <location>
        <begin position="47"/>
        <end position="65"/>
    </location>
</feature>